<dbReference type="InterPro" id="IPR032675">
    <property type="entry name" value="LRR_dom_sf"/>
</dbReference>
<dbReference type="AlphaFoldDB" id="A0A833VKL0"/>
<proteinExistence type="predicted"/>
<dbReference type="OrthoDB" id="634193at2759"/>
<sequence length="271" mass="30914">MFNSETLEDLNLSIDSIDKGIGSRAINFPRLKKLQLCVESDDSDILNKLALGCPALEDLYLDNCFMNIRVISFPKLKYLNISSWEDEWVECIRAPNLVSLVLDGWAKLFKKTSFEKMPSLMNATISLRGWYRFYVEKCNLLHAVANVQNLELSWSTIQHECDLEADQGSNSIKSPLFQCKNLDEIEVELKCINVGTKQLVNTLVESLAELKTTRLILSFHYNWPDSPSLTELHQFCLSMVQGKDVLTLLSDNKFIVWSKLGIPKFRVAVVD</sequence>
<reference evidence="2" key="1">
    <citation type="submission" date="2020-01" db="EMBL/GenBank/DDBJ databases">
        <title>Genome sequence of Kobresia littledalei, the first chromosome-level genome in the family Cyperaceae.</title>
        <authorList>
            <person name="Qu G."/>
        </authorList>
    </citation>
    <scope>NUCLEOTIDE SEQUENCE</scope>
    <source>
        <strain evidence="2">C.B.Clarke</strain>
        <tissue evidence="2">Leaf</tissue>
    </source>
</reference>
<dbReference type="SUPFAM" id="SSF52047">
    <property type="entry name" value="RNI-like"/>
    <property type="match status" value="1"/>
</dbReference>
<dbReference type="PANTHER" id="PTHR34223">
    <property type="entry name" value="OS11G0201299 PROTEIN"/>
    <property type="match status" value="1"/>
</dbReference>
<organism evidence="2 3">
    <name type="scientific">Carex littledalei</name>
    <dbReference type="NCBI Taxonomy" id="544730"/>
    <lineage>
        <taxon>Eukaryota</taxon>
        <taxon>Viridiplantae</taxon>
        <taxon>Streptophyta</taxon>
        <taxon>Embryophyta</taxon>
        <taxon>Tracheophyta</taxon>
        <taxon>Spermatophyta</taxon>
        <taxon>Magnoliopsida</taxon>
        <taxon>Liliopsida</taxon>
        <taxon>Poales</taxon>
        <taxon>Cyperaceae</taxon>
        <taxon>Cyperoideae</taxon>
        <taxon>Cariceae</taxon>
        <taxon>Carex</taxon>
        <taxon>Carex subgen. Euthyceras</taxon>
    </lineage>
</organism>
<keyword evidence="3" id="KW-1185">Reference proteome</keyword>
<dbReference type="Gene3D" id="3.80.10.10">
    <property type="entry name" value="Ribonuclease Inhibitor"/>
    <property type="match status" value="1"/>
</dbReference>
<gene>
    <name evidence="2" type="ORF">FCM35_KLT10000</name>
</gene>
<evidence type="ECO:0000313" key="3">
    <source>
        <dbReference type="Proteomes" id="UP000623129"/>
    </source>
</evidence>
<dbReference type="InterPro" id="IPR053197">
    <property type="entry name" value="F-box_SCFL_complex_component"/>
</dbReference>
<accession>A0A833VKL0</accession>
<feature type="domain" description="F-box/LRR-repeat protein 15/At3g58940/PEG3-like LRR" evidence="1">
    <location>
        <begin position="2"/>
        <end position="103"/>
    </location>
</feature>
<dbReference type="InterPro" id="IPR055411">
    <property type="entry name" value="LRR_FXL15/At3g58940/PEG3-like"/>
</dbReference>
<dbReference type="EMBL" id="SWLB01000002">
    <property type="protein sequence ID" value="KAF3341156.1"/>
    <property type="molecule type" value="Genomic_DNA"/>
</dbReference>
<dbReference type="Proteomes" id="UP000623129">
    <property type="component" value="Unassembled WGS sequence"/>
</dbReference>
<evidence type="ECO:0000313" key="2">
    <source>
        <dbReference type="EMBL" id="KAF3341156.1"/>
    </source>
</evidence>
<comment type="caution">
    <text evidence="2">The sequence shown here is derived from an EMBL/GenBank/DDBJ whole genome shotgun (WGS) entry which is preliminary data.</text>
</comment>
<evidence type="ECO:0000259" key="1">
    <source>
        <dbReference type="Pfam" id="PF24758"/>
    </source>
</evidence>
<dbReference type="PANTHER" id="PTHR34223:SF51">
    <property type="entry name" value="OS06G0556300 PROTEIN"/>
    <property type="match status" value="1"/>
</dbReference>
<dbReference type="Pfam" id="PF24758">
    <property type="entry name" value="LRR_At5g56370"/>
    <property type="match status" value="1"/>
</dbReference>
<name>A0A833VKL0_9POAL</name>
<protein>
    <submittedName>
        <fullName evidence="2">F-box/FBD/LRR-repeat protein</fullName>
    </submittedName>
</protein>